<keyword evidence="2" id="KW-1185">Reference proteome</keyword>
<protein>
    <submittedName>
        <fullName evidence="1">Uncharacterized protein</fullName>
    </submittedName>
</protein>
<accession>A0A164PKD7</accession>
<proteinExistence type="predicted"/>
<evidence type="ECO:0000313" key="2">
    <source>
        <dbReference type="Proteomes" id="UP000076722"/>
    </source>
</evidence>
<evidence type="ECO:0000313" key="1">
    <source>
        <dbReference type="EMBL" id="KZS88816.1"/>
    </source>
</evidence>
<sequence length="87" mass="9885">MESESWWQPFLNRQTNDSHRIPRTRCIGTMRLCLSVSVIYYAIDGVGSTLSISGWVHQPFSYVIIMGDHHRFTLSVSDDLNGALSLI</sequence>
<dbReference type="AlphaFoldDB" id="A0A164PKD7"/>
<gene>
    <name evidence="1" type="ORF">SISNIDRAFT_459440</name>
</gene>
<dbReference type="EMBL" id="KV419433">
    <property type="protein sequence ID" value="KZS88816.1"/>
    <property type="molecule type" value="Genomic_DNA"/>
</dbReference>
<name>A0A164PKD7_9AGAM</name>
<dbReference type="Proteomes" id="UP000076722">
    <property type="component" value="Unassembled WGS sequence"/>
</dbReference>
<reference evidence="1 2" key="1">
    <citation type="journal article" date="2016" name="Mol. Biol. Evol.">
        <title>Comparative Genomics of Early-Diverging Mushroom-Forming Fungi Provides Insights into the Origins of Lignocellulose Decay Capabilities.</title>
        <authorList>
            <person name="Nagy L.G."/>
            <person name="Riley R."/>
            <person name="Tritt A."/>
            <person name="Adam C."/>
            <person name="Daum C."/>
            <person name="Floudas D."/>
            <person name="Sun H."/>
            <person name="Yadav J.S."/>
            <person name="Pangilinan J."/>
            <person name="Larsson K.H."/>
            <person name="Matsuura K."/>
            <person name="Barry K."/>
            <person name="Labutti K."/>
            <person name="Kuo R."/>
            <person name="Ohm R.A."/>
            <person name="Bhattacharya S.S."/>
            <person name="Shirouzu T."/>
            <person name="Yoshinaga Y."/>
            <person name="Martin F.M."/>
            <person name="Grigoriev I.V."/>
            <person name="Hibbett D.S."/>
        </authorList>
    </citation>
    <scope>NUCLEOTIDE SEQUENCE [LARGE SCALE GENOMIC DNA]</scope>
    <source>
        <strain evidence="1 2">HHB9708</strain>
    </source>
</reference>
<organism evidence="1 2">
    <name type="scientific">Sistotremastrum niveocremeum HHB9708</name>
    <dbReference type="NCBI Taxonomy" id="1314777"/>
    <lineage>
        <taxon>Eukaryota</taxon>
        <taxon>Fungi</taxon>
        <taxon>Dikarya</taxon>
        <taxon>Basidiomycota</taxon>
        <taxon>Agaricomycotina</taxon>
        <taxon>Agaricomycetes</taxon>
        <taxon>Sistotremastrales</taxon>
        <taxon>Sistotremastraceae</taxon>
        <taxon>Sertulicium</taxon>
        <taxon>Sertulicium niveocremeum</taxon>
    </lineage>
</organism>